<dbReference type="InterPro" id="IPR011006">
    <property type="entry name" value="CheY-like_superfamily"/>
</dbReference>
<gene>
    <name evidence="3" type="ORF">C484_03985</name>
</gene>
<dbReference type="AlphaFoldDB" id="M0ADJ2"/>
<dbReference type="SMART" id="SM00448">
    <property type="entry name" value="REC"/>
    <property type="match status" value="1"/>
</dbReference>
<name>M0ADJ2_9EURY</name>
<dbReference type="Pfam" id="PF00072">
    <property type="entry name" value="Response_reg"/>
    <property type="match status" value="1"/>
</dbReference>
<evidence type="ECO:0000259" key="2">
    <source>
        <dbReference type="PROSITE" id="PS50110"/>
    </source>
</evidence>
<dbReference type="STRING" id="1230458.C484_03985"/>
<proteinExistence type="predicted"/>
<dbReference type="InterPro" id="IPR001789">
    <property type="entry name" value="Sig_transdc_resp-reg_receiver"/>
</dbReference>
<dbReference type="Proteomes" id="UP000011648">
    <property type="component" value="Unassembled WGS sequence"/>
</dbReference>
<dbReference type="PATRIC" id="fig|1230458.4.peg.803"/>
<evidence type="ECO:0000313" key="3">
    <source>
        <dbReference type="EMBL" id="ELY95418.1"/>
    </source>
</evidence>
<dbReference type="PROSITE" id="PS50110">
    <property type="entry name" value="RESPONSE_REGULATORY"/>
    <property type="match status" value="1"/>
</dbReference>
<dbReference type="GO" id="GO:0000160">
    <property type="term" value="P:phosphorelay signal transduction system"/>
    <property type="evidence" value="ECO:0007669"/>
    <property type="project" value="InterPro"/>
</dbReference>
<reference evidence="3 4" key="1">
    <citation type="journal article" date="2014" name="PLoS Genet.">
        <title>Phylogenetically driven sequencing of extremely halophilic archaea reveals strategies for static and dynamic osmo-response.</title>
        <authorList>
            <person name="Becker E.A."/>
            <person name="Seitzer P.M."/>
            <person name="Tritt A."/>
            <person name="Larsen D."/>
            <person name="Krusor M."/>
            <person name="Yao A.I."/>
            <person name="Wu D."/>
            <person name="Madern D."/>
            <person name="Eisen J.A."/>
            <person name="Darling A.E."/>
            <person name="Facciotti M.T."/>
        </authorList>
    </citation>
    <scope>NUCLEOTIDE SEQUENCE [LARGE SCALE GENOMIC DNA]</scope>
    <source>
        <strain evidence="3 4">DSM 12281</strain>
    </source>
</reference>
<dbReference type="InterPro" id="IPR052893">
    <property type="entry name" value="TCS_response_regulator"/>
</dbReference>
<dbReference type="PANTHER" id="PTHR44520">
    <property type="entry name" value="RESPONSE REGULATOR RCP1-RELATED"/>
    <property type="match status" value="1"/>
</dbReference>
<protein>
    <submittedName>
        <fullName evidence="3">Response regulator receiver protein</fullName>
    </submittedName>
</protein>
<comment type="caution">
    <text evidence="3">The sequence shown here is derived from an EMBL/GenBank/DDBJ whole genome shotgun (WGS) entry which is preliminary data.</text>
</comment>
<feature type="domain" description="Response regulatory" evidence="2">
    <location>
        <begin position="7"/>
        <end position="132"/>
    </location>
</feature>
<dbReference type="SUPFAM" id="SSF52172">
    <property type="entry name" value="CheY-like"/>
    <property type="match status" value="1"/>
</dbReference>
<evidence type="ECO:0000313" key="4">
    <source>
        <dbReference type="Proteomes" id="UP000011648"/>
    </source>
</evidence>
<sequence length="149" mass="16644">MEDEPIEILLVEPSPGDTRLFTESFKDASLTNSVHTVSDGEEALDFVHQRDAYSDKPQPDLILLEPQLPGTSGFDVLSELKNEEALCDIPVVVLTSSDVGEKIVKSHDIDAEHYLQKPVESDDFIEFVQSVENFWLTIVQQTTPTQEQG</sequence>
<dbReference type="EMBL" id="AOIL01000013">
    <property type="protein sequence ID" value="ELY95418.1"/>
    <property type="molecule type" value="Genomic_DNA"/>
</dbReference>
<organism evidence="3 4">
    <name type="scientific">Natrialba taiwanensis DSM 12281</name>
    <dbReference type="NCBI Taxonomy" id="1230458"/>
    <lineage>
        <taxon>Archaea</taxon>
        <taxon>Methanobacteriati</taxon>
        <taxon>Methanobacteriota</taxon>
        <taxon>Stenosarchaea group</taxon>
        <taxon>Halobacteria</taxon>
        <taxon>Halobacteriales</taxon>
        <taxon>Natrialbaceae</taxon>
        <taxon>Natrialba</taxon>
    </lineage>
</organism>
<dbReference type="Gene3D" id="3.40.50.2300">
    <property type="match status" value="1"/>
</dbReference>
<dbReference type="CDD" id="cd17557">
    <property type="entry name" value="REC_Rcp-like"/>
    <property type="match status" value="1"/>
</dbReference>
<keyword evidence="4" id="KW-1185">Reference proteome</keyword>
<accession>M0ADJ2</accession>
<evidence type="ECO:0000256" key="1">
    <source>
        <dbReference type="PROSITE-ProRule" id="PRU00169"/>
    </source>
</evidence>
<comment type="caution">
    <text evidence="1">Lacks conserved residue(s) required for the propagation of feature annotation.</text>
</comment>